<sequence>MPGSSPDGKPLLEFPALFGFLKSRGKRLLFISLEWLSFCCLFRLDEAFRIGVSSVHEKK</sequence>
<evidence type="ECO:0000313" key="1">
    <source>
        <dbReference type="EMBL" id="PND03041.1"/>
    </source>
</evidence>
<gene>
    <name evidence="1" type="ORF">CXT95_05545</name>
</gene>
<organism evidence="1 2">
    <name type="scientific">Akkermansia muciniphila</name>
    <dbReference type="NCBI Taxonomy" id="239935"/>
    <lineage>
        <taxon>Bacteria</taxon>
        <taxon>Pseudomonadati</taxon>
        <taxon>Verrucomicrobiota</taxon>
        <taxon>Verrucomicrobiia</taxon>
        <taxon>Verrucomicrobiales</taxon>
        <taxon>Akkermansiaceae</taxon>
        <taxon>Akkermansia</taxon>
    </lineage>
</organism>
<dbReference type="Proteomes" id="UP000236075">
    <property type="component" value="Unassembled WGS sequence"/>
</dbReference>
<dbReference type="AlphaFoldDB" id="A0AAX0WLQ8"/>
<comment type="caution">
    <text evidence="1">The sequence shown here is derived from an EMBL/GenBank/DDBJ whole genome shotgun (WGS) entry which is preliminary data.</text>
</comment>
<protein>
    <submittedName>
        <fullName evidence="1">Uncharacterized protein</fullName>
    </submittedName>
</protein>
<name>A0AAX0WLQ8_9BACT</name>
<dbReference type="EMBL" id="PJLB01000007">
    <property type="protein sequence ID" value="PND03041.1"/>
    <property type="molecule type" value="Genomic_DNA"/>
</dbReference>
<reference evidence="1 2" key="1">
    <citation type="journal article" date="2017" name="BMC Genomics">
        <title>Genome sequencing of 39 Akkermansia muciniphila isolates reveals its population structure, genomic and functional diverisity, and global distribution in mammalian gut microbiotas.</title>
        <authorList>
            <person name="Guo X."/>
            <person name="Li S."/>
            <person name="Zhang J."/>
            <person name="Wu F."/>
            <person name="Li X."/>
            <person name="Wu D."/>
            <person name="Zhang M."/>
            <person name="Ou Z."/>
            <person name="Jie Z."/>
            <person name="Yan Q."/>
            <person name="Li P."/>
            <person name="Yi J."/>
            <person name="Peng Y."/>
        </authorList>
    </citation>
    <scope>NUCLEOTIDE SEQUENCE [LARGE SCALE GENOMIC DNA]</scope>
    <source>
        <strain evidence="1 2">GP28</strain>
    </source>
</reference>
<accession>A0AAX0WLQ8</accession>
<proteinExistence type="predicted"/>
<evidence type="ECO:0000313" key="2">
    <source>
        <dbReference type="Proteomes" id="UP000236075"/>
    </source>
</evidence>